<dbReference type="Pfam" id="PF07005">
    <property type="entry name" value="SBD_N"/>
    <property type="match status" value="1"/>
</dbReference>
<dbReference type="AlphaFoldDB" id="A0A1U7M2J1"/>
<organism evidence="9 10">
    <name type="scientific">Tissierella creatinophila DSM 6911</name>
    <dbReference type="NCBI Taxonomy" id="1123403"/>
    <lineage>
        <taxon>Bacteria</taxon>
        <taxon>Bacillati</taxon>
        <taxon>Bacillota</taxon>
        <taxon>Tissierellia</taxon>
        <taxon>Tissierellales</taxon>
        <taxon>Tissierellaceae</taxon>
        <taxon>Tissierella</taxon>
    </lineage>
</organism>
<comment type="similarity">
    <text evidence="1">Belongs to the four-carbon acid sugar kinase family.</text>
</comment>
<name>A0A1U7M2J1_TISCR</name>
<dbReference type="Gene3D" id="3.40.980.20">
    <property type="entry name" value="Four-carbon acid sugar kinase, nucleotide binding domain"/>
    <property type="match status" value="1"/>
</dbReference>
<evidence type="ECO:0008006" key="11">
    <source>
        <dbReference type="Google" id="ProtNLM"/>
    </source>
</evidence>
<keyword evidence="4" id="KW-0418">Kinase</keyword>
<accession>A0A1U7M2J1</accession>
<dbReference type="Gene3D" id="3.40.50.10840">
    <property type="entry name" value="Putative sugar-binding, N-terminal domain"/>
    <property type="match status" value="1"/>
</dbReference>
<dbReference type="InterPro" id="IPR031475">
    <property type="entry name" value="NBD_C"/>
</dbReference>
<proteinExistence type="inferred from homology"/>
<feature type="domain" description="Four-carbon acid sugar kinase N-terminal" evidence="7">
    <location>
        <begin position="6"/>
        <end position="226"/>
    </location>
</feature>
<reference evidence="9 10" key="1">
    <citation type="submission" date="2016-02" db="EMBL/GenBank/DDBJ databases">
        <title>Genome sequence of Tissierella creatinophila DSM 6911.</title>
        <authorList>
            <person name="Poehlein A."/>
            <person name="Daniel R."/>
        </authorList>
    </citation>
    <scope>NUCLEOTIDE SEQUENCE [LARGE SCALE GENOMIC DNA]</scope>
    <source>
        <strain evidence="9 10">DSM 6911</strain>
    </source>
</reference>
<dbReference type="InterPro" id="IPR010737">
    <property type="entry name" value="4-carb_acid_sugar_kinase_N"/>
</dbReference>
<evidence type="ECO:0000313" key="9">
    <source>
        <dbReference type="EMBL" id="OLS01511.1"/>
    </source>
</evidence>
<evidence type="ECO:0000256" key="1">
    <source>
        <dbReference type="ARBA" id="ARBA00005715"/>
    </source>
</evidence>
<dbReference type="RefSeq" id="WP_075728669.1">
    <property type="nucleotide sequence ID" value="NZ_LTDM01000066.1"/>
</dbReference>
<dbReference type="Pfam" id="PF17042">
    <property type="entry name" value="NBD_C"/>
    <property type="match status" value="1"/>
</dbReference>
<dbReference type="Proteomes" id="UP000186112">
    <property type="component" value="Unassembled WGS sequence"/>
</dbReference>
<gene>
    <name evidence="9" type="ORF">TICRE_25500</name>
</gene>
<keyword evidence="5" id="KW-0067">ATP-binding</keyword>
<evidence type="ECO:0000256" key="3">
    <source>
        <dbReference type="ARBA" id="ARBA00022741"/>
    </source>
</evidence>
<dbReference type="OrthoDB" id="9778478at2"/>
<keyword evidence="10" id="KW-1185">Reference proteome</keyword>
<evidence type="ECO:0000259" key="8">
    <source>
        <dbReference type="Pfam" id="PF17042"/>
    </source>
</evidence>
<dbReference type="GO" id="GO:0016301">
    <property type="term" value="F:kinase activity"/>
    <property type="evidence" value="ECO:0007669"/>
    <property type="project" value="UniProtKB-KW"/>
</dbReference>
<dbReference type="InterPro" id="IPR037051">
    <property type="entry name" value="4-carb_acid_sugar_kinase_N_sf"/>
</dbReference>
<evidence type="ECO:0000313" key="10">
    <source>
        <dbReference type="Proteomes" id="UP000186112"/>
    </source>
</evidence>
<keyword evidence="3" id="KW-0547">Nucleotide-binding</keyword>
<dbReference type="InterPro" id="IPR042213">
    <property type="entry name" value="NBD_C_sf"/>
</dbReference>
<feature type="domain" description="Four-carbon acid sugar kinase nucleotide binding" evidence="8">
    <location>
        <begin position="243"/>
        <end position="416"/>
    </location>
</feature>
<evidence type="ECO:0000256" key="4">
    <source>
        <dbReference type="ARBA" id="ARBA00022777"/>
    </source>
</evidence>
<dbReference type="EMBL" id="LTDM01000066">
    <property type="protein sequence ID" value="OLS01511.1"/>
    <property type="molecule type" value="Genomic_DNA"/>
</dbReference>
<sequence>MTKFRMIADDLTGANANCALMKKIGLDAATIFNLDRDLPQEYNAIAFTTNSRAIEPQEAYIKVKEALDKLKSNEVELYSKRIDSTLRGNIGVELNSFFDSLGEDYMGIAVPSYPATNRVVVNGIMFVNGELLLNSDAGKDTKTPVSTSNVIDIFRKGLKYNSDMICIEDIEKGVDYLSELIKTKKKEGVRLLVFDGLADKHLETIALAVLASGVKFFASDPGPFTLEVANQMLERDEVLNKVLMVVGSVTDTSIKQIKELLNSYDFSIVRVDAKFLAQKSKRDEEIKRATKEALKKLEENDYLLITTTPYKEGEKRLDLMKISKEEDMDMDDISIRIADGLAEISKNTILSEFSFAGTFISGGDITVAFSRYMESQGIEIREEVIPLSAYGRMIGGLLPDHRIISKGGMVGDRDAMKICFEKLKKE</sequence>
<evidence type="ECO:0000256" key="2">
    <source>
        <dbReference type="ARBA" id="ARBA00022679"/>
    </source>
</evidence>
<protein>
    <recommendedName>
        <fullName evidence="11">Four-carbon acid sugar kinase family protein</fullName>
    </recommendedName>
</protein>
<keyword evidence="6" id="KW-0119">Carbohydrate metabolism</keyword>
<dbReference type="SUPFAM" id="SSF142764">
    <property type="entry name" value="YgbK-like"/>
    <property type="match status" value="1"/>
</dbReference>
<dbReference type="GO" id="GO:0005524">
    <property type="term" value="F:ATP binding"/>
    <property type="evidence" value="ECO:0007669"/>
    <property type="project" value="UniProtKB-KW"/>
</dbReference>
<keyword evidence="2" id="KW-0808">Transferase</keyword>
<comment type="caution">
    <text evidence="9">The sequence shown here is derived from an EMBL/GenBank/DDBJ whole genome shotgun (WGS) entry which is preliminary data.</text>
</comment>
<evidence type="ECO:0000259" key="7">
    <source>
        <dbReference type="Pfam" id="PF07005"/>
    </source>
</evidence>
<evidence type="ECO:0000256" key="6">
    <source>
        <dbReference type="ARBA" id="ARBA00023277"/>
    </source>
</evidence>
<evidence type="ECO:0000256" key="5">
    <source>
        <dbReference type="ARBA" id="ARBA00022840"/>
    </source>
</evidence>